<name>A0ABV3PEC7_9ACTN</name>
<dbReference type="SUPFAM" id="SSF52743">
    <property type="entry name" value="Subtilisin-like"/>
    <property type="match status" value="1"/>
</dbReference>
<dbReference type="InterPro" id="IPR036852">
    <property type="entry name" value="Peptidase_S8/S53_dom_sf"/>
</dbReference>
<dbReference type="Proteomes" id="UP001555826">
    <property type="component" value="Unassembled WGS sequence"/>
</dbReference>
<gene>
    <name evidence="2" type="ORF">AB1207_24255</name>
</gene>
<organism evidence="2 3">
    <name type="scientific">Kineococcus endophyticus</name>
    <dbReference type="NCBI Taxonomy" id="1181883"/>
    <lineage>
        <taxon>Bacteria</taxon>
        <taxon>Bacillati</taxon>
        <taxon>Actinomycetota</taxon>
        <taxon>Actinomycetes</taxon>
        <taxon>Kineosporiales</taxon>
        <taxon>Kineosporiaceae</taxon>
        <taxon>Kineococcus</taxon>
    </lineage>
</organism>
<protein>
    <submittedName>
        <fullName evidence="2">S8 family peptidase</fullName>
    </submittedName>
</protein>
<keyword evidence="3" id="KW-1185">Reference proteome</keyword>
<sequence length="760" mass="81106">MFESLDEREDLSDVAVLAGLEILTEVDREFEPDPDFPRTSVDKSLPVTGCLHAVCVNERARTNILTQWRRWQDTGKVDTGYAPLKRLFAHLKDVRAWGPQDRVRTTDVAAALAGMLPGNHSIEIELWYRGSEAARQRAQTEVITLIQQGGGQVISSAQVPEVGYHGLRCEVPLDVLQRLAGGDYNAVMAVKSAHVMYLRVTAQSHRFSEESPAGPPSPAPLPTGDPVLCVLDGVPVANHLLLADRISVLDPDDLGSYTSAETKLRQHGTAMASLCVWGDRSLAGPPAQRPVVVRPILVPALDTVGRSEELPDTTLAPDLMRRIFRELFEGDGQVPPAAPTVVIINLSVGDPATPFDGVISSWARTLDWLSATYGVIVVVSAGNHRTLPVPGGTTALLQLTGPARAKAVNTGIAQTTPRRSLLAPADSINALAVGALNTDGAGDVPIFAYQFDPADGELIINPTSALGSGHHRSVKPDIIAPGGRARFQLPMMGEATEVALAPYTVRGPGIKVAAPQGGEAFTVGTSPAAALVSRDAARAVDTIVELADRPLTRSELAVATKAFVAHTAAVPDDLLVHEGLRHSAHGYGSLAQYLADGCDSNEAAILFVGDIGDKESRTLSLPLPNGLQARGIKRVSATLAWLSPINWQHRQYRRAALEFAAPTGFTDLGTALGALKDRPKRGTLQQVTWEINKAVAVGQGSDLELTVKCRGQAGGLREERVNFAVVLSLWVAPELNIDVYAQVQQQLTTRVAVQATTRTS</sequence>
<dbReference type="InterPro" id="IPR000209">
    <property type="entry name" value="Peptidase_S8/S53_dom"/>
</dbReference>
<dbReference type="InterPro" id="IPR034074">
    <property type="entry name" value="Y4bN_pept_dom"/>
</dbReference>
<evidence type="ECO:0000259" key="1">
    <source>
        <dbReference type="Pfam" id="PF00082"/>
    </source>
</evidence>
<dbReference type="Pfam" id="PF00082">
    <property type="entry name" value="Peptidase_S8"/>
    <property type="match status" value="1"/>
</dbReference>
<accession>A0ABV3PEC7</accession>
<evidence type="ECO:0000313" key="2">
    <source>
        <dbReference type="EMBL" id="MEW9267865.1"/>
    </source>
</evidence>
<dbReference type="Gene3D" id="3.40.50.200">
    <property type="entry name" value="Peptidase S8/S53 domain"/>
    <property type="match status" value="1"/>
</dbReference>
<feature type="domain" description="Peptidase S8/S53" evidence="1">
    <location>
        <begin position="226"/>
        <end position="572"/>
    </location>
</feature>
<dbReference type="RefSeq" id="WP_367641390.1">
    <property type="nucleotide sequence ID" value="NZ_JBFNQN010000029.1"/>
</dbReference>
<comment type="caution">
    <text evidence="2">The sequence shown here is derived from an EMBL/GenBank/DDBJ whole genome shotgun (WGS) entry which is preliminary data.</text>
</comment>
<dbReference type="CDD" id="cd04847">
    <property type="entry name" value="Peptidases_S8_Subtilisin_like_2"/>
    <property type="match status" value="1"/>
</dbReference>
<dbReference type="EMBL" id="JBFNQN010000029">
    <property type="protein sequence ID" value="MEW9267865.1"/>
    <property type="molecule type" value="Genomic_DNA"/>
</dbReference>
<reference evidence="2 3" key="1">
    <citation type="submission" date="2024-07" db="EMBL/GenBank/DDBJ databases">
        <authorList>
            <person name="Thanompreechachai J."/>
            <person name="Duangmal K."/>
        </authorList>
    </citation>
    <scope>NUCLEOTIDE SEQUENCE [LARGE SCALE GENOMIC DNA]</scope>
    <source>
        <strain evidence="2 3">KCTC 19886</strain>
    </source>
</reference>
<evidence type="ECO:0000313" key="3">
    <source>
        <dbReference type="Proteomes" id="UP001555826"/>
    </source>
</evidence>
<proteinExistence type="predicted"/>